<dbReference type="AlphaFoldDB" id="A0A9W9PWQ8"/>
<accession>A0A9W9PWQ8</accession>
<dbReference type="Proteomes" id="UP001147746">
    <property type="component" value="Unassembled WGS sequence"/>
</dbReference>
<dbReference type="OrthoDB" id="4192850at2759"/>
<gene>
    <name evidence="1" type="ORF">N7476_006203</name>
</gene>
<proteinExistence type="predicted"/>
<dbReference type="EMBL" id="JAPZBO010000005">
    <property type="protein sequence ID" value="KAJ5315896.1"/>
    <property type="molecule type" value="Genomic_DNA"/>
</dbReference>
<evidence type="ECO:0000313" key="1">
    <source>
        <dbReference type="EMBL" id="KAJ5315896.1"/>
    </source>
</evidence>
<evidence type="ECO:0000313" key="2">
    <source>
        <dbReference type="Proteomes" id="UP001147746"/>
    </source>
</evidence>
<name>A0A9W9PWQ8_9EURO</name>
<protein>
    <submittedName>
        <fullName evidence="1">Uncharacterized protein</fullName>
    </submittedName>
</protein>
<comment type="caution">
    <text evidence="1">The sequence shown here is derived from an EMBL/GenBank/DDBJ whole genome shotgun (WGS) entry which is preliminary data.</text>
</comment>
<keyword evidence="2" id="KW-1185">Reference proteome</keyword>
<organism evidence="1 2">
    <name type="scientific">Penicillium atrosanguineum</name>
    <dbReference type="NCBI Taxonomy" id="1132637"/>
    <lineage>
        <taxon>Eukaryota</taxon>
        <taxon>Fungi</taxon>
        <taxon>Dikarya</taxon>
        <taxon>Ascomycota</taxon>
        <taxon>Pezizomycotina</taxon>
        <taxon>Eurotiomycetes</taxon>
        <taxon>Eurotiomycetidae</taxon>
        <taxon>Eurotiales</taxon>
        <taxon>Aspergillaceae</taxon>
        <taxon>Penicillium</taxon>
    </lineage>
</organism>
<sequence>MAHRTDYDAFDHVPQHKSSIHDYHYDPQNFQMPGYLRVPIILYEAMNQLHDRARITITSMKQLSIRRSRRYDNLCSPSLGLLHELHRLSINRLFDWQAQWDPRDPTLSSTPKIPREVLQFTLDPRHYAFFYREYCLWIQNFMIGPIRAWEKLKPLVVIRAQQVLSETGYREWRYWWDSEYMPAMSKWENCLSDLALPSWENIVDELYVMILERVEGAEDFARSICTSCSPPVTLLSQKEEDLEDYLRFV</sequence>
<reference evidence="1" key="2">
    <citation type="journal article" date="2023" name="IMA Fungus">
        <title>Comparative genomic study of the Penicillium genus elucidates a diverse pangenome and 15 lateral gene transfer events.</title>
        <authorList>
            <person name="Petersen C."/>
            <person name="Sorensen T."/>
            <person name="Nielsen M.R."/>
            <person name="Sondergaard T.E."/>
            <person name="Sorensen J.L."/>
            <person name="Fitzpatrick D.A."/>
            <person name="Frisvad J.C."/>
            <person name="Nielsen K.L."/>
        </authorList>
    </citation>
    <scope>NUCLEOTIDE SEQUENCE</scope>
    <source>
        <strain evidence="1">IBT 21472</strain>
    </source>
</reference>
<reference evidence="1" key="1">
    <citation type="submission" date="2022-12" db="EMBL/GenBank/DDBJ databases">
        <authorList>
            <person name="Petersen C."/>
        </authorList>
    </citation>
    <scope>NUCLEOTIDE SEQUENCE</scope>
    <source>
        <strain evidence="1">IBT 21472</strain>
    </source>
</reference>